<evidence type="ECO:0000313" key="2">
    <source>
        <dbReference type="Proteomes" id="UP001341840"/>
    </source>
</evidence>
<sequence length="138" mass="15866">MDGLSTNFWENTWIKDIGRLKDYATEEINDLNSSVWEWTDGNNEWDYQKLKQHLLEMISKIIIEQPLPRAEKGQDVLAWQHTGDGDFAKVATYGESVDLTQLVLLPLIGSHYCCQDFEQSNALINLCGMGSRTRRKKS</sequence>
<proteinExistence type="predicted"/>
<accession>A0ABU6WLX3</accession>
<dbReference type="Proteomes" id="UP001341840">
    <property type="component" value="Unassembled WGS sequence"/>
</dbReference>
<name>A0ABU6WLX3_9FABA</name>
<keyword evidence="2" id="KW-1185">Reference proteome</keyword>
<evidence type="ECO:0000313" key="1">
    <source>
        <dbReference type="EMBL" id="MED6186840.1"/>
    </source>
</evidence>
<dbReference type="EMBL" id="JASCZI010182040">
    <property type="protein sequence ID" value="MED6186840.1"/>
    <property type="molecule type" value="Genomic_DNA"/>
</dbReference>
<gene>
    <name evidence="1" type="ORF">PIB30_070585</name>
</gene>
<protein>
    <submittedName>
        <fullName evidence="1">Uncharacterized protein</fullName>
    </submittedName>
</protein>
<organism evidence="1 2">
    <name type="scientific">Stylosanthes scabra</name>
    <dbReference type="NCBI Taxonomy" id="79078"/>
    <lineage>
        <taxon>Eukaryota</taxon>
        <taxon>Viridiplantae</taxon>
        <taxon>Streptophyta</taxon>
        <taxon>Embryophyta</taxon>
        <taxon>Tracheophyta</taxon>
        <taxon>Spermatophyta</taxon>
        <taxon>Magnoliopsida</taxon>
        <taxon>eudicotyledons</taxon>
        <taxon>Gunneridae</taxon>
        <taxon>Pentapetalae</taxon>
        <taxon>rosids</taxon>
        <taxon>fabids</taxon>
        <taxon>Fabales</taxon>
        <taxon>Fabaceae</taxon>
        <taxon>Papilionoideae</taxon>
        <taxon>50 kb inversion clade</taxon>
        <taxon>dalbergioids sensu lato</taxon>
        <taxon>Dalbergieae</taxon>
        <taxon>Pterocarpus clade</taxon>
        <taxon>Stylosanthes</taxon>
    </lineage>
</organism>
<comment type="caution">
    <text evidence="1">The sequence shown here is derived from an EMBL/GenBank/DDBJ whole genome shotgun (WGS) entry which is preliminary data.</text>
</comment>
<reference evidence="1 2" key="1">
    <citation type="journal article" date="2023" name="Plants (Basel)">
        <title>Bridging the Gap: Combining Genomics and Transcriptomics Approaches to Understand Stylosanthes scabra, an Orphan Legume from the Brazilian Caatinga.</title>
        <authorList>
            <person name="Ferreira-Neto J.R.C."/>
            <person name="da Silva M.D."/>
            <person name="Binneck E."/>
            <person name="de Melo N.F."/>
            <person name="da Silva R.H."/>
            <person name="de Melo A.L.T.M."/>
            <person name="Pandolfi V."/>
            <person name="Bustamante F.O."/>
            <person name="Brasileiro-Vidal A.C."/>
            <person name="Benko-Iseppon A.M."/>
        </authorList>
    </citation>
    <scope>NUCLEOTIDE SEQUENCE [LARGE SCALE GENOMIC DNA]</scope>
    <source>
        <tissue evidence="1">Leaves</tissue>
    </source>
</reference>